<dbReference type="Proteomes" id="UP000619376">
    <property type="component" value="Unassembled WGS sequence"/>
</dbReference>
<evidence type="ECO:0000313" key="2">
    <source>
        <dbReference type="Proteomes" id="UP000619376"/>
    </source>
</evidence>
<proteinExistence type="predicted"/>
<accession>A0ABQ3JWU3</accession>
<keyword evidence="2" id="KW-1185">Reference proteome</keyword>
<name>A0ABQ3JWU3_9DEIO</name>
<gene>
    <name evidence="1" type="ORF">GCM10017781_41240</name>
</gene>
<protein>
    <recommendedName>
        <fullName evidence="3">Beta-1,6-galactofuranosyltransferase</fullName>
    </recommendedName>
</protein>
<sequence>MKLALQYGWGMKQLTLDLLAHWGEGLVILSPRDVKEEVMLRLSKQIHKKRGEVCFDPQFYLPHSDLKKLKDYSFWPSTYDTMAFWSSGQLDRLVIDILKKNAELDTKYVILPGLLAPRVDVMWLKYQEMIRESAKKHQKQEKMLMTIALGGKAVRDDSQIQAVLDASNKWDVDGFYVVLEHPDSNYIVSDETWMTNAMELCAGLKVRGKIVVFGYSNQQMLSLACANVDYICSGSWMNVRVFPQDKFMESEAEFRNKSIWIYSPDLFSEFKVNTLDAAKKSGLIGAILPKHPHDVEPGKKIYIATQPSLIAEFNIAFFYYLDRLRNQAETLKLATFDTTMSNYLAKLDHASTQVTLLKSSGIKSAPRDISLGQEAVVDALNMLVLRRRGQLKRKW</sequence>
<organism evidence="1 2">
    <name type="scientific">Deinococcus metalli</name>
    <dbReference type="NCBI Taxonomy" id="1141878"/>
    <lineage>
        <taxon>Bacteria</taxon>
        <taxon>Thermotogati</taxon>
        <taxon>Deinococcota</taxon>
        <taxon>Deinococci</taxon>
        <taxon>Deinococcales</taxon>
        <taxon>Deinococcaceae</taxon>
        <taxon>Deinococcus</taxon>
    </lineage>
</organism>
<evidence type="ECO:0008006" key="3">
    <source>
        <dbReference type="Google" id="ProtNLM"/>
    </source>
</evidence>
<dbReference type="EMBL" id="BNAJ01000014">
    <property type="protein sequence ID" value="GHF60744.1"/>
    <property type="molecule type" value="Genomic_DNA"/>
</dbReference>
<comment type="caution">
    <text evidence="1">The sequence shown here is derived from an EMBL/GenBank/DDBJ whole genome shotgun (WGS) entry which is preliminary data.</text>
</comment>
<reference evidence="2" key="1">
    <citation type="journal article" date="2019" name="Int. J. Syst. Evol. Microbiol.">
        <title>The Global Catalogue of Microorganisms (GCM) 10K type strain sequencing project: providing services to taxonomists for standard genome sequencing and annotation.</title>
        <authorList>
            <consortium name="The Broad Institute Genomics Platform"/>
            <consortium name="The Broad Institute Genome Sequencing Center for Infectious Disease"/>
            <person name="Wu L."/>
            <person name="Ma J."/>
        </authorList>
    </citation>
    <scope>NUCLEOTIDE SEQUENCE [LARGE SCALE GENOMIC DNA]</scope>
    <source>
        <strain evidence="2">CGMCC 1.18437</strain>
    </source>
</reference>
<evidence type="ECO:0000313" key="1">
    <source>
        <dbReference type="EMBL" id="GHF60744.1"/>
    </source>
</evidence>